<proteinExistence type="predicted"/>
<dbReference type="Gene3D" id="2.60.40.1650">
    <property type="entry name" value="Porin MspA (Ig-like beta-sandwich domain)"/>
    <property type="match status" value="1"/>
</dbReference>
<comment type="caution">
    <text evidence="1">The sequence shown here is derived from an EMBL/GenBank/DDBJ whole genome shotgun (WGS) entry which is preliminary data.</text>
</comment>
<reference evidence="1" key="1">
    <citation type="submission" date="2023-06" db="EMBL/GenBank/DDBJ databases">
        <authorList>
            <person name="Delattre M."/>
        </authorList>
    </citation>
    <scope>NUCLEOTIDE SEQUENCE</scope>
    <source>
        <strain evidence="1">AF72</strain>
    </source>
</reference>
<accession>A0AA36C3T7</accession>
<dbReference type="Pfam" id="PF09203">
    <property type="entry name" value="MspA"/>
    <property type="match status" value="1"/>
</dbReference>
<protein>
    <submittedName>
        <fullName evidence="1">Uncharacterized protein</fullName>
    </submittedName>
</protein>
<gene>
    <name evidence="1" type="ORF">MSPICULIGERA_LOCUS39</name>
</gene>
<evidence type="ECO:0000313" key="2">
    <source>
        <dbReference type="Proteomes" id="UP001177023"/>
    </source>
</evidence>
<dbReference type="AlphaFoldDB" id="A0AA36C3T7"/>
<evidence type="ECO:0000313" key="1">
    <source>
        <dbReference type="EMBL" id="CAJ0557281.1"/>
    </source>
</evidence>
<dbReference type="EMBL" id="CATQJA010000001">
    <property type="protein sequence ID" value="CAJ0557281.1"/>
    <property type="molecule type" value="Genomic_DNA"/>
</dbReference>
<dbReference type="InterPro" id="IPR015286">
    <property type="entry name" value="Porin_fam_mycobact-type"/>
</dbReference>
<keyword evidence="2" id="KW-1185">Reference proteome</keyword>
<sequence length="216" mass="24123">MAESARWRTGRLILVRETQFQLVVGYRSGCCVTWRSSSCRSNRKTAYPIVDRGSRVRLATCVRLPRCRLSGLRRECIGNADGVGGQVRDALSPMTVGRWILPPRNCRRTRVPNLATTAFTREGFVSAKGDRHDRCRRLRRARSRRFRWGKKDLESSKASITAENVHVKVDACMGPVTIRSYAQLSVSTATSDNTLFVCSDPAWLLTLADFAGAAGE</sequence>
<name>A0AA36C3T7_9BILA</name>
<organism evidence="1 2">
    <name type="scientific">Mesorhabditis spiculigera</name>
    <dbReference type="NCBI Taxonomy" id="96644"/>
    <lineage>
        <taxon>Eukaryota</taxon>
        <taxon>Metazoa</taxon>
        <taxon>Ecdysozoa</taxon>
        <taxon>Nematoda</taxon>
        <taxon>Chromadorea</taxon>
        <taxon>Rhabditida</taxon>
        <taxon>Rhabditina</taxon>
        <taxon>Rhabditomorpha</taxon>
        <taxon>Rhabditoidea</taxon>
        <taxon>Rhabditidae</taxon>
        <taxon>Mesorhabditinae</taxon>
        <taxon>Mesorhabditis</taxon>
    </lineage>
</organism>
<feature type="non-terminal residue" evidence="1">
    <location>
        <position position="1"/>
    </location>
</feature>
<dbReference type="Proteomes" id="UP001177023">
    <property type="component" value="Unassembled WGS sequence"/>
</dbReference>